<dbReference type="AlphaFoldDB" id="A0A0E9X5P1"/>
<accession>A0A0E9X5P1</accession>
<reference evidence="1" key="2">
    <citation type="journal article" date="2015" name="Fish Shellfish Immunol.">
        <title>Early steps in the European eel (Anguilla anguilla)-Vibrio vulnificus interaction in the gills: Role of the RtxA13 toxin.</title>
        <authorList>
            <person name="Callol A."/>
            <person name="Pajuelo D."/>
            <person name="Ebbesson L."/>
            <person name="Teles M."/>
            <person name="MacKenzie S."/>
            <person name="Amaro C."/>
        </authorList>
    </citation>
    <scope>NUCLEOTIDE SEQUENCE</scope>
</reference>
<proteinExistence type="predicted"/>
<reference evidence="1" key="1">
    <citation type="submission" date="2014-11" db="EMBL/GenBank/DDBJ databases">
        <authorList>
            <person name="Amaro Gonzalez C."/>
        </authorList>
    </citation>
    <scope>NUCLEOTIDE SEQUENCE</scope>
</reference>
<protein>
    <submittedName>
        <fullName evidence="1">Uncharacterized protein</fullName>
    </submittedName>
</protein>
<dbReference type="EMBL" id="GBXM01010826">
    <property type="protein sequence ID" value="JAH97751.1"/>
    <property type="molecule type" value="Transcribed_RNA"/>
</dbReference>
<name>A0A0E9X5P1_ANGAN</name>
<evidence type="ECO:0000313" key="1">
    <source>
        <dbReference type="EMBL" id="JAH97751.1"/>
    </source>
</evidence>
<sequence>MSCAHTSKHIGYASPIAQRARHKEIYSYINLHLMSHTDPVRIYL</sequence>
<organism evidence="1">
    <name type="scientific">Anguilla anguilla</name>
    <name type="common">European freshwater eel</name>
    <name type="synonym">Muraena anguilla</name>
    <dbReference type="NCBI Taxonomy" id="7936"/>
    <lineage>
        <taxon>Eukaryota</taxon>
        <taxon>Metazoa</taxon>
        <taxon>Chordata</taxon>
        <taxon>Craniata</taxon>
        <taxon>Vertebrata</taxon>
        <taxon>Euteleostomi</taxon>
        <taxon>Actinopterygii</taxon>
        <taxon>Neopterygii</taxon>
        <taxon>Teleostei</taxon>
        <taxon>Anguilliformes</taxon>
        <taxon>Anguillidae</taxon>
        <taxon>Anguilla</taxon>
    </lineage>
</organism>